<comment type="pathway">
    <text evidence="3">Phospholipid metabolism; phosphatidylglycerol biosynthesis; phosphatidylglycerol from CDP-diacylglycerol: step 1/2.</text>
</comment>
<evidence type="ECO:0000313" key="21">
    <source>
        <dbReference type="EMBL" id="GEM03372.1"/>
    </source>
</evidence>
<keyword evidence="8" id="KW-1003">Cell membrane</keyword>
<dbReference type="UniPathway" id="UPA00084">
    <property type="reaction ID" value="UER00503"/>
</dbReference>
<dbReference type="PIRSF" id="PIRSF000847">
    <property type="entry name" value="Phos_ph_gly_syn"/>
    <property type="match status" value="1"/>
</dbReference>
<evidence type="ECO:0000256" key="19">
    <source>
        <dbReference type="RuleBase" id="RU003750"/>
    </source>
</evidence>
<keyword evidence="14 20" id="KW-0472">Membrane</keyword>
<keyword evidence="13" id="KW-0443">Lipid metabolism</keyword>
<evidence type="ECO:0000256" key="16">
    <source>
        <dbReference type="ARBA" id="ARBA00023264"/>
    </source>
</evidence>
<evidence type="ECO:0000256" key="2">
    <source>
        <dbReference type="ARBA" id="ARBA00004651"/>
    </source>
</evidence>
<dbReference type="AlphaFoldDB" id="A0A1I6QH14"/>
<feature type="transmembrane region" description="Helical" evidence="20">
    <location>
        <begin position="83"/>
        <end position="107"/>
    </location>
</feature>
<keyword evidence="11 20" id="KW-0812">Transmembrane</keyword>
<reference evidence="22 23" key="1">
    <citation type="submission" date="2016-10" db="EMBL/GenBank/DDBJ databases">
        <authorList>
            <person name="de Groot N.N."/>
        </authorList>
    </citation>
    <scope>NUCLEOTIDE SEQUENCE [LARGE SCALE GENOMIC DNA]</scope>
    <source>
        <strain evidence="22 23">DSM 17074</strain>
    </source>
</reference>
<dbReference type="InterPro" id="IPR050324">
    <property type="entry name" value="CDP-alcohol_PTase-I"/>
</dbReference>
<dbReference type="Proteomes" id="UP000199139">
    <property type="component" value="Unassembled WGS sequence"/>
</dbReference>
<keyword evidence="15" id="KW-0594">Phospholipid biosynthesis</keyword>
<evidence type="ECO:0000313" key="23">
    <source>
        <dbReference type="Proteomes" id="UP000199139"/>
    </source>
</evidence>
<dbReference type="InterPro" id="IPR048254">
    <property type="entry name" value="CDP_ALCOHOL_P_TRANSF_CS"/>
</dbReference>
<dbReference type="NCBIfam" id="TIGR00560">
    <property type="entry name" value="pgsA"/>
    <property type="match status" value="1"/>
</dbReference>
<keyword evidence="10 19" id="KW-0808">Transferase</keyword>
<dbReference type="RefSeq" id="WP_062320011.1">
    <property type="nucleotide sequence ID" value="NZ_BJWJ01000003.1"/>
</dbReference>
<comment type="similarity">
    <text evidence="5 19">Belongs to the CDP-alcohol phosphatidyltransferase class-I family.</text>
</comment>
<dbReference type="FunFam" id="1.20.120.1760:FF:000004">
    <property type="entry name" value="CDP-diacylglycerol--glycerol-3-phosphate 3-phosphatidyltransferase"/>
    <property type="match status" value="1"/>
</dbReference>
<evidence type="ECO:0000256" key="13">
    <source>
        <dbReference type="ARBA" id="ARBA00023098"/>
    </source>
</evidence>
<dbReference type="InterPro" id="IPR043130">
    <property type="entry name" value="CDP-OH_PTrfase_TM_dom"/>
</dbReference>
<evidence type="ECO:0000313" key="24">
    <source>
        <dbReference type="Proteomes" id="UP000321773"/>
    </source>
</evidence>
<sequence>MNIPNRITISRILLIPIFILLLTLPLDWGSISIGEETLPVVHLVSALLFIIASGTDWVDGYYARKYHLVTNLGKFLDPMADKLLVAAAFVLLVELNMAPAWLVIIILSREFAVTGLRLVAAGEGVVLAAGQMGKWKTTFQLVSISFLLLHDFPFSYLNLTVSVGTILLYVALILTVVSGLDYFIKNWHVMKESK</sequence>
<evidence type="ECO:0000256" key="17">
    <source>
        <dbReference type="ARBA" id="ARBA00048586"/>
    </source>
</evidence>
<dbReference type="GO" id="GO:0008444">
    <property type="term" value="F:CDP-diacylglycerol-glycerol-3-phosphate 3-phosphatidyltransferase activity"/>
    <property type="evidence" value="ECO:0007669"/>
    <property type="project" value="UniProtKB-UniRule"/>
</dbReference>
<dbReference type="GO" id="GO:0005886">
    <property type="term" value="C:plasma membrane"/>
    <property type="evidence" value="ECO:0007669"/>
    <property type="project" value="UniProtKB-SubCell"/>
</dbReference>
<evidence type="ECO:0000256" key="12">
    <source>
        <dbReference type="ARBA" id="ARBA00022989"/>
    </source>
</evidence>
<comment type="pathway">
    <text evidence="4">Lipid metabolism.</text>
</comment>
<feature type="transmembrane region" description="Helical" evidence="20">
    <location>
        <begin position="156"/>
        <end position="184"/>
    </location>
</feature>
<accession>A0A1I6QH14</accession>
<keyword evidence="24" id="KW-1185">Reference proteome</keyword>
<reference evidence="21 24" key="2">
    <citation type="submission" date="2019-07" db="EMBL/GenBank/DDBJ databases">
        <title>Whole genome shotgun sequence of Halolactibacillus miurensis NBRC 100873.</title>
        <authorList>
            <person name="Hosoyama A."/>
            <person name="Uohara A."/>
            <person name="Ohji S."/>
            <person name="Ichikawa N."/>
        </authorList>
    </citation>
    <scope>NUCLEOTIDE SEQUENCE [LARGE SCALE GENOMIC DNA]</scope>
    <source>
        <strain evidence="21 24">NBRC 100873</strain>
    </source>
</reference>
<evidence type="ECO:0000256" key="8">
    <source>
        <dbReference type="ARBA" id="ARBA00022475"/>
    </source>
</evidence>
<evidence type="ECO:0000313" key="22">
    <source>
        <dbReference type="EMBL" id="SFS51714.1"/>
    </source>
</evidence>
<evidence type="ECO:0000256" key="5">
    <source>
        <dbReference type="ARBA" id="ARBA00010441"/>
    </source>
</evidence>
<name>A0A1I6QH14_9BACI</name>
<dbReference type="EC" id="2.7.8.5" evidence="6 18"/>
<evidence type="ECO:0000256" key="1">
    <source>
        <dbReference type="ARBA" id="ARBA00003973"/>
    </source>
</evidence>
<proteinExistence type="inferred from homology"/>
<evidence type="ECO:0000256" key="4">
    <source>
        <dbReference type="ARBA" id="ARBA00005189"/>
    </source>
</evidence>
<gene>
    <name evidence="21" type="primary">pgsA</name>
    <name evidence="21" type="ORF">HMI01_03600</name>
    <name evidence="22" type="ORF">SAMN05421668_104149</name>
</gene>
<dbReference type="Proteomes" id="UP000321773">
    <property type="component" value="Unassembled WGS sequence"/>
</dbReference>
<evidence type="ECO:0000256" key="3">
    <source>
        <dbReference type="ARBA" id="ARBA00005042"/>
    </source>
</evidence>
<dbReference type="PROSITE" id="PS00379">
    <property type="entry name" value="CDP_ALCOHOL_P_TRANSF"/>
    <property type="match status" value="1"/>
</dbReference>
<dbReference type="EMBL" id="BJWJ01000003">
    <property type="protein sequence ID" value="GEM03372.1"/>
    <property type="molecule type" value="Genomic_DNA"/>
</dbReference>
<organism evidence="22 23">
    <name type="scientific">Halolactibacillus miurensis</name>
    <dbReference type="NCBI Taxonomy" id="306541"/>
    <lineage>
        <taxon>Bacteria</taxon>
        <taxon>Bacillati</taxon>
        <taxon>Bacillota</taxon>
        <taxon>Bacilli</taxon>
        <taxon>Bacillales</taxon>
        <taxon>Bacillaceae</taxon>
        <taxon>Halolactibacillus</taxon>
    </lineage>
</organism>
<keyword evidence="16" id="KW-1208">Phospholipid metabolism</keyword>
<protein>
    <recommendedName>
        <fullName evidence="7 18">CDP-diacylglycerol--glycerol-3-phosphate 3-phosphatidyltransferase</fullName>
        <ecNumber evidence="6 18">2.7.8.5</ecNumber>
    </recommendedName>
</protein>
<dbReference type="PANTHER" id="PTHR14269:SF62">
    <property type="entry name" value="CDP-DIACYLGLYCEROL--GLYCEROL-3-PHOSPHATE 3-PHOSPHATIDYLTRANSFERASE 1, CHLOROPLASTIC"/>
    <property type="match status" value="1"/>
</dbReference>
<evidence type="ECO:0000256" key="14">
    <source>
        <dbReference type="ARBA" id="ARBA00023136"/>
    </source>
</evidence>
<keyword evidence="9" id="KW-0444">Lipid biosynthesis</keyword>
<dbReference type="EMBL" id="FPAI01000004">
    <property type="protein sequence ID" value="SFS51714.1"/>
    <property type="molecule type" value="Genomic_DNA"/>
</dbReference>
<evidence type="ECO:0000256" key="20">
    <source>
        <dbReference type="SAM" id="Phobius"/>
    </source>
</evidence>
<dbReference type="STRING" id="306541.SAMN05421668_104149"/>
<dbReference type="GO" id="GO:0006655">
    <property type="term" value="P:phosphatidylglycerol biosynthetic process"/>
    <property type="evidence" value="ECO:0007669"/>
    <property type="project" value="UniProtKB-UniPathway"/>
</dbReference>
<dbReference type="InterPro" id="IPR004570">
    <property type="entry name" value="Phosphatidylglycerol_P_synth"/>
</dbReference>
<evidence type="ECO:0000256" key="15">
    <source>
        <dbReference type="ARBA" id="ARBA00023209"/>
    </source>
</evidence>
<comment type="subcellular location">
    <subcellularLocation>
        <location evidence="2">Cell membrane</location>
        <topology evidence="2">Multi-pass membrane protein</topology>
    </subcellularLocation>
</comment>
<keyword evidence="12 20" id="KW-1133">Transmembrane helix</keyword>
<feature type="transmembrane region" description="Helical" evidence="20">
    <location>
        <begin position="12"/>
        <end position="34"/>
    </location>
</feature>
<evidence type="ECO:0000256" key="10">
    <source>
        <dbReference type="ARBA" id="ARBA00022679"/>
    </source>
</evidence>
<comment type="catalytic activity">
    <reaction evidence="17">
        <text>a CDP-1,2-diacyl-sn-glycerol + sn-glycerol 3-phosphate = a 1,2-diacyl-sn-glycero-3-phospho-(1'-sn-glycero-3'-phosphate) + CMP + H(+)</text>
        <dbReference type="Rhea" id="RHEA:12593"/>
        <dbReference type="ChEBI" id="CHEBI:15378"/>
        <dbReference type="ChEBI" id="CHEBI:57597"/>
        <dbReference type="ChEBI" id="CHEBI:58332"/>
        <dbReference type="ChEBI" id="CHEBI:60110"/>
        <dbReference type="ChEBI" id="CHEBI:60377"/>
        <dbReference type="EC" id="2.7.8.5"/>
    </reaction>
</comment>
<comment type="function">
    <text evidence="1">This protein catalyzes the committed step to the synthesis of the acidic phospholipids.</text>
</comment>
<dbReference type="OrthoDB" id="9796672at2"/>
<feature type="transmembrane region" description="Helical" evidence="20">
    <location>
        <begin position="40"/>
        <end position="62"/>
    </location>
</feature>
<evidence type="ECO:0000256" key="7">
    <source>
        <dbReference type="ARBA" id="ARBA00014944"/>
    </source>
</evidence>
<dbReference type="InterPro" id="IPR000462">
    <property type="entry name" value="CDP-OH_P_trans"/>
</dbReference>
<evidence type="ECO:0000256" key="6">
    <source>
        <dbReference type="ARBA" id="ARBA00013170"/>
    </source>
</evidence>
<evidence type="ECO:0000256" key="9">
    <source>
        <dbReference type="ARBA" id="ARBA00022516"/>
    </source>
</evidence>
<dbReference type="PANTHER" id="PTHR14269">
    <property type="entry name" value="CDP-DIACYLGLYCEROL--GLYCEROL-3-PHOSPHATE 3-PHOSPHATIDYLTRANSFERASE-RELATED"/>
    <property type="match status" value="1"/>
</dbReference>
<evidence type="ECO:0000256" key="11">
    <source>
        <dbReference type="ARBA" id="ARBA00022692"/>
    </source>
</evidence>
<dbReference type="Gene3D" id="1.20.120.1760">
    <property type="match status" value="1"/>
</dbReference>
<dbReference type="Pfam" id="PF01066">
    <property type="entry name" value="CDP-OH_P_transf"/>
    <property type="match status" value="1"/>
</dbReference>
<evidence type="ECO:0000256" key="18">
    <source>
        <dbReference type="NCBIfam" id="TIGR00560"/>
    </source>
</evidence>